<comment type="similarity">
    <text evidence="2">Belongs to the GMC oxidoreductase family.</text>
</comment>
<proteinExistence type="inferred from homology"/>
<evidence type="ECO:0000256" key="1">
    <source>
        <dbReference type="ARBA" id="ARBA00001974"/>
    </source>
</evidence>
<protein>
    <submittedName>
        <fullName evidence="8">Glucose-methanol-choline oxidoreductase</fullName>
    </submittedName>
</protein>
<keyword evidence="9" id="KW-1185">Reference proteome</keyword>
<dbReference type="eggNOG" id="COG2303">
    <property type="taxonomic scope" value="Bacteria"/>
</dbReference>
<dbReference type="EMBL" id="AEUD01000037">
    <property type="protein sequence ID" value="EGD53195.1"/>
    <property type="molecule type" value="Genomic_DNA"/>
</dbReference>
<dbReference type="GO" id="GO:0016614">
    <property type="term" value="F:oxidoreductase activity, acting on CH-OH group of donors"/>
    <property type="evidence" value="ECO:0007669"/>
    <property type="project" value="InterPro"/>
</dbReference>
<keyword evidence="4" id="KW-0274">FAD</keyword>
<dbReference type="STRING" id="644548.SCNU_20206"/>
<dbReference type="AlphaFoldDB" id="F1YQ29"/>
<dbReference type="InterPro" id="IPR036188">
    <property type="entry name" value="FAD/NAD-bd_sf"/>
</dbReference>
<name>F1YQ29_9ACTN</name>
<dbReference type="Gene3D" id="3.30.9.10">
    <property type="entry name" value="D-Amino Acid Oxidase, subunit A, domain 2"/>
    <property type="match status" value="1"/>
</dbReference>
<feature type="domain" description="Glucose-methanol-choline oxidoreductase N-terminal" evidence="6">
    <location>
        <begin position="7"/>
        <end position="103"/>
    </location>
</feature>
<dbReference type="SUPFAM" id="SSF51905">
    <property type="entry name" value="FAD/NAD(P)-binding domain"/>
    <property type="match status" value="1"/>
</dbReference>
<dbReference type="PROSITE" id="PS51257">
    <property type="entry name" value="PROKAR_LIPOPROTEIN"/>
    <property type="match status" value="1"/>
</dbReference>
<evidence type="ECO:0000259" key="6">
    <source>
        <dbReference type="Pfam" id="PF00732"/>
    </source>
</evidence>
<dbReference type="GO" id="GO:0050660">
    <property type="term" value="F:flavin adenine dinucleotide binding"/>
    <property type="evidence" value="ECO:0007669"/>
    <property type="project" value="InterPro"/>
</dbReference>
<dbReference type="Pfam" id="PF00732">
    <property type="entry name" value="GMC_oxred_N"/>
    <property type="match status" value="1"/>
</dbReference>
<dbReference type="Gene3D" id="3.50.50.60">
    <property type="entry name" value="FAD/NAD(P)-binding domain"/>
    <property type="match status" value="3"/>
</dbReference>
<keyword evidence="5" id="KW-0560">Oxidoreductase</keyword>
<evidence type="ECO:0000256" key="3">
    <source>
        <dbReference type="ARBA" id="ARBA00022630"/>
    </source>
</evidence>
<dbReference type="Pfam" id="PF05199">
    <property type="entry name" value="GMC_oxred_C"/>
    <property type="match status" value="1"/>
</dbReference>
<comment type="caution">
    <text evidence="8">The sequence shown here is derived from an EMBL/GenBank/DDBJ whole genome shotgun (WGS) entry which is preliminary data.</text>
</comment>
<keyword evidence="3" id="KW-0285">Flavoprotein</keyword>
<evidence type="ECO:0000313" key="8">
    <source>
        <dbReference type="EMBL" id="EGD53195.1"/>
    </source>
</evidence>
<dbReference type="RefSeq" id="WP_009681204.1">
    <property type="nucleotide sequence ID" value="NZ_AEUD01000037.1"/>
</dbReference>
<evidence type="ECO:0000256" key="5">
    <source>
        <dbReference type="ARBA" id="ARBA00023002"/>
    </source>
</evidence>
<evidence type="ECO:0000256" key="4">
    <source>
        <dbReference type="ARBA" id="ARBA00022827"/>
    </source>
</evidence>
<feature type="domain" description="Glucose-methanol-choline oxidoreductase C-terminal" evidence="7">
    <location>
        <begin position="344"/>
        <end position="444"/>
    </location>
</feature>
<comment type="cofactor">
    <cofactor evidence="1">
        <name>FAD</name>
        <dbReference type="ChEBI" id="CHEBI:57692"/>
    </cofactor>
</comment>
<evidence type="ECO:0000313" key="9">
    <source>
        <dbReference type="Proteomes" id="UP000035065"/>
    </source>
</evidence>
<dbReference type="PANTHER" id="PTHR42784">
    <property type="entry name" value="PYRANOSE 2-OXIDASE"/>
    <property type="match status" value="1"/>
</dbReference>
<dbReference type="InterPro" id="IPR000172">
    <property type="entry name" value="GMC_OxRdtase_N"/>
</dbReference>
<evidence type="ECO:0000256" key="2">
    <source>
        <dbReference type="ARBA" id="ARBA00010790"/>
    </source>
</evidence>
<sequence length="456" mass="47544">MPDRVVDVLVVGAGSAGCVVAERLSRDSSRRVLLIDSGPGGPPSDGRASLARLPIEPGAPRVTRYHELRGRDVVRGVGLGGSSAVNGGYFLRGHRDDYAAWPWPGDELETALDALDGGETGGGAMSVSSFADSELGEVATAFDVYWRERSPSSVERPGSPLVERAGSPLVERAERVETPHQSPWPTVGLNRVRSNRRSGRRWTAADAFLSDARPNLDVVADCEALELVVRGGRAVGARTTRGVVSAGTVVLAAGTLGTAGLVLPHLGRSLPIHEHAERLVRFRPRRPLSAQALLQTVLHTDDRLEIRCYGDDFASFINGVPPSGVAIGIADMADGTHGSVRWDGAPVIDLGVPDAASTARIDGGVGLVRTMLDSAEFRDLVEPGSVTVDADIGLSSHAWGTLPLGTEVGADGALTGLDGVHVVDGSVLPGPLRSGPHASVMATASLIAKTMAPKSV</sequence>
<dbReference type="InterPro" id="IPR007867">
    <property type="entry name" value="GMC_OxRtase_C"/>
</dbReference>
<accession>F1YQ29</accession>
<dbReference type="Proteomes" id="UP000035065">
    <property type="component" value="Unassembled WGS sequence"/>
</dbReference>
<evidence type="ECO:0000259" key="7">
    <source>
        <dbReference type="Pfam" id="PF05199"/>
    </source>
</evidence>
<dbReference type="InterPro" id="IPR051473">
    <property type="entry name" value="P2Ox-like"/>
</dbReference>
<reference evidence="8 9" key="1">
    <citation type="journal article" date="2011" name="J. Bacteriol.">
        <title>Draft Genome Sequence of Gordonia neofelifaecis NRRL B-59395, a Cholesterol-Degrading Actinomycete.</title>
        <authorList>
            <person name="Ge F."/>
            <person name="Li W."/>
            <person name="Chen G."/>
            <person name="Liu Y."/>
            <person name="Zhang G."/>
            <person name="Yong B."/>
            <person name="Wang Q."/>
            <person name="Wang N."/>
            <person name="Huang Z."/>
            <person name="Li W."/>
            <person name="Wang J."/>
            <person name="Wu C."/>
            <person name="Xie Q."/>
            <person name="Liu G."/>
        </authorList>
    </citation>
    <scope>NUCLEOTIDE SEQUENCE [LARGE SCALE GENOMIC DNA]</scope>
    <source>
        <strain evidence="8 9">NRRL B-59395</strain>
    </source>
</reference>
<organism evidence="8 9">
    <name type="scientific">Gordonia neofelifaecis NRRL B-59395</name>
    <dbReference type="NCBI Taxonomy" id="644548"/>
    <lineage>
        <taxon>Bacteria</taxon>
        <taxon>Bacillati</taxon>
        <taxon>Actinomycetota</taxon>
        <taxon>Actinomycetes</taxon>
        <taxon>Mycobacteriales</taxon>
        <taxon>Gordoniaceae</taxon>
        <taxon>Gordonia</taxon>
    </lineage>
</organism>
<gene>
    <name evidence="8" type="ORF">SCNU_20206</name>
</gene>
<dbReference type="PANTHER" id="PTHR42784:SF1">
    <property type="entry name" value="PYRANOSE 2-OXIDASE"/>
    <property type="match status" value="1"/>
</dbReference>